<sequence length="238" mass="26373">MVEPGVGFVVGVVVSGFSHAESGGQADEEPLAVVEGGFAETLGACEVVAIELLARLLEHFEHDAGDIGVREELAFLKGFELFSDFSKICKNLAGSVVYELLISVVFLVDLFEERNKAVSDYGTDEAVLESDGHVHIHDLDQRRVEEDLKQAIKLEGSRNNYRNAVEPHGRIELEDGVVLGMLRVNFRPAVVVDDRRVLRAEPLRGKLEHLGDRADSLPGSRKCRLQRKLRTHSGFICW</sequence>
<proteinExistence type="predicted"/>
<dbReference type="Proteomes" id="UP000298663">
    <property type="component" value="Unassembled WGS sequence"/>
</dbReference>
<name>A0A4V6A628_STECR</name>
<dbReference type="AlphaFoldDB" id="A0A4V6A628"/>
<evidence type="ECO:0000313" key="1">
    <source>
        <dbReference type="EMBL" id="TKR93085.1"/>
    </source>
</evidence>
<evidence type="ECO:0000313" key="2">
    <source>
        <dbReference type="Proteomes" id="UP000298663"/>
    </source>
</evidence>
<comment type="caution">
    <text evidence="1">The sequence shown here is derived from an EMBL/GenBank/DDBJ whole genome shotgun (WGS) entry which is preliminary data.</text>
</comment>
<reference evidence="1 2" key="2">
    <citation type="journal article" date="2019" name="G3 (Bethesda)">
        <title>Hybrid Assembly of the Genome of the Entomopathogenic Nematode Steinernema carpocapsae Identifies the X-Chromosome.</title>
        <authorList>
            <person name="Serra L."/>
            <person name="Macchietto M."/>
            <person name="Macias-Munoz A."/>
            <person name="McGill C.J."/>
            <person name="Rodriguez I.M."/>
            <person name="Rodriguez B."/>
            <person name="Murad R."/>
            <person name="Mortazavi A."/>
        </authorList>
    </citation>
    <scope>NUCLEOTIDE SEQUENCE [LARGE SCALE GENOMIC DNA]</scope>
    <source>
        <strain evidence="1 2">ALL</strain>
    </source>
</reference>
<dbReference type="EMBL" id="AZBU02000002">
    <property type="protein sequence ID" value="TKR93085.1"/>
    <property type="molecule type" value="Genomic_DNA"/>
</dbReference>
<reference evidence="1 2" key="1">
    <citation type="journal article" date="2015" name="Genome Biol.">
        <title>Comparative genomics of Steinernema reveals deeply conserved gene regulatory networks.</title>
        <authorList>
            <person name="Dillman A.R."/>
            <person name="Macchietto M."/>
            <person name="Porter C.F."/>
            <person name="Rogers A."/>
            <person name="Williams B."/>
            <person name="Antoshechkin I."/>
            <person name="Lee M.M."/>
            <person name="Goodwin Z."/>
            <person name="Lu X."/>
            <person name="Lewis E.E."/>
            <person name="Goodrich-Blair H."/>
            <person name="Stock S.P."/>
            <person name="Adams B.J."/>
            <person name="Sternberg P.W."/>
            <person name="Mortazavi A."/>
        </authorList>
    </citation>
    <scope>NUCLEOTIDE SEQUENCE [LARGE SCALE GENOMIC DNA]</scope>
    <source>
        <strain evidence="1 2">ALL</strain>
    </source>
</reference>
<organism evidence="1 2">
    <name type="scientific">Steinernema carpocapsae</name>
    <name type="common">Entomopathogenic nematode</name>
    <dbReference type="NCBI Taxonomy" id="34508"/>
    <lineage>
        <taxon>Eukaryota</taxon>
        <taxon>Metazoa</taxon>
        <taxon>Ecdysozoa</taxon>
        <taxon>Nematoda</taxon>
        <taxon>Chromadorea</taxon>
        <taxon>Rhabditida</taxon>
        <taxon>Tylenchina</taxon>
        <taxon>Panagrolaimomorpha</taxon>
        <taxon>Strongyloidoidea</taxon>
        <taxon>Steinernematidae</taxon>
        <taxon>Steinernema</taxon>
    </lineage>
</organism>
<protein>
    <submittedName>
        <fullName evidence="1">Uncharacterized protein</fullName>
    </submittedName>
</protein>
<gene>
    <name evidence="1" type="ORF">L596_007611</name>
</gene>
<accession>A0A4V6A628</accession>
<keyword evidence="2" id="KW-1185">Reference proteome</keyword>